<reference evidence="2" key="1">
    <citation type="submission" date="2020-08" db="EMBL/GenBank/DDBJ databases">
        <title>Multicomponent nature underlies the extraordinary mechanical properties of spider dragline silk.</title>
        <authorList>
            <person name="Kono N."/>
            <person name="Nakamura H."/>
            <person name="Mori M."/>
            <person name="Yoshida Y."/>
            <person name="Ohtoshi R."/>
            <person name="Malay A.D."/>
            <person name="Moran D.A.P."/>
            <person name="Tomita M."/>
            <person name="Numata K."/>
            <person name="Arakawa K."/>
        </authorList>
    </citation>
    <scope>NUCLEOTIDE SEQUENCE</scope>
</reference>
<proteinExistence type="predicted"/>
<comment type="caution">
    <text evidence="2">The sequence shown here is derived from an EMBL/GenBank/DDBJ whole genome shotgun (WGS) entry which is preliminary data.</text>
</comment>
<evidence type="ECO:0000313" key="2">
    <source>
        <dbReference type="EMBL" id="GFY12404.1"/>
    </source>
</evidence>
<feature type="compositionally biased region" description="Basic and acidic residues" evidence="1">
    <location>
        <begin position="22"/>
        <end position="35"/>
    </location>
</feature>
<sequence>MVNENDIVVLFIQGVAEFDRQIQRDDSRQHGDDKSPYNMGGCKQHLVDENPDNSSSREDNELDEGTDQTNVGIWSSVVGLKKPAHVCKFPTFPELLQGVAATAHQNVWFMHHGAAAHFSIAVHTHLNITYTEGWIGRNRPIA</sequence>
<name>A0A8X6SEZ9_TRICX</name>
<dbReference type="Proteomes" id="UP000887159">
    <property type="component" value="Unassembled WGS sequence"/>
</dbReference>
<dbReference type="AlphaFoldDB" id="A0A8X6SEZ9"/>
<feature type="region of interest" description="Disordered" evidence="1">
    <location>
        <begin position="22"/>
        <end position="68"/>
    </location>
</feature>
<organism evidence="2 3">
    <name type="scientific">Trichonephila clavipes</name>
    <name type="common">Golden silk orbweaver</name>
    <name type="synonym">Nephila clavipes</name>
    <dbReference type="NCBI Taxonomy" id="2585209"/>
    <lineage>
        <taxon>Eukaryota</taxon>
        <taxon>Metazoa</taxon>
        <taxon>Ecdysozoa</taxon>
        <taxon>Arthropoda</taxon>
        <taxon>Chelicerata</taxon>
        <taxon>Arachnida</taxon>
        <taxon>Araneae</taxon>
        <taxon>Araneomorphae</taxon>
        <taxon>Entelegynae</taxon>
        <taxon>Araneoidea</taxon>
        <taxon>Nephilidae</taxon>
        <taxon>Trichonephila</taxon>
    </lineage>
</organism>
<dbReference type="EMBL" id="BMAU01021314">
    <property type="protein sequence ID" value="GFY12404.1"/>
    <property type="molecule type" value="Genomic_DNA"/>
</dbReference>
<evidence type="ECO:0000313" key="3">
    <source>
        <dbReference type="Proteomes" id="UP000887159"/>
    </source>
</evidence>
<gene>
    <name evidence="2" type="ORF">TNCV_1798261</name>
</gene>
<evidence type="ECO:0000256" key="1">
    <source>
        <dbReference type="SAM" id="MobiDB-lite"/>
    </source>
</evidence>
<protein>
    <submittedName>
        <fullName evidence="2">Uncharacterized protein</fullName>
    </submittedName>
</protein>
<accession>A0A8X6SEZ9</accession>
<keyword evidence="3" id="KW-1185">Reference proteome</keyword>